<keyword evidence="2" id="KW-1185">Reference proteome</keyword>
<proteinExistence type="predicted"/>
<reference evidence="1 2" key="1">
    <citation type="submission" date="2024-01" db="EMBL/GenBank/DDBJ databases">
        <title>The genomes of 5 underutilized Papilionoideae crops provide insights into root nodulation and disease resistanc.</title>
        <authorList>
            <person name="Jiang F."/>
        </authorList>
    </citation>
    <scope>NUCLEOTIDE SEQUENCE [LARGE SCALE GENOMIC DNA]</scope>
    <source>
        <strain evidence="1">LVBAO_FW01</strain>
        <tissue evidence="1">Leaves</tissue>
    </source>
</reference>
<protein>
    <submittedName>
        <fullName evidence="1">Uncharacterized protein</fullName>
    </submittedName>
</protein>
<sequence>MVGSKGSKYVRFVVLICREKFRKDTRNWIASGSNLNLICYSFKCKSDTVFVQLPTPKVVFNHNIDTLLIADKRISDESKKGFGNDIDGTFNLMSIIVKWTVIGVMDIYALLSHDDAGR</sequence>
<evidence type="ECO:0000313" key="2">
    <source>
        <dbReference type="Proteomes" id="UP001367508"/>
    </source>
</evidence>
<evidence type="ECO:0000313" key="1">
    <source>
        <dbReference type="EMBL" id="KAK7358966.1"/>
    </source>
</evidence>
<name>A0AAN9MQY9_CANGL</name>
<dbReference type="Proteomes" id="UP001367508">
    <property type="component" value="Unassembled WGS sequence"/>
</dbReference>
<comment type="caution">
    <text evidence="1">The sequence shown here is derived from an EMBL/GenBank/DDBJ whole genome shotgun (WGS) entry which is preliminary data.</text>
</comment>
<dbReference type="AlphaFoldDB" id="A0AAN9MQY9"/>
<accession>A0AAN9MQY9</accession>
<dbReference type="EMBL" id="JAYMYQ010000001">
    <property type="protein sequence ID" value="KAK7358966.1"/>
    <property type="molecule type" value="Genomic_DNA"/>
</dbReference>
<gene>
    <name evidence="1" type="ORF">VNO77_00909</name>
</gene>
<organism evidence="1 2">
    <name type="scientific">Canavalia gladiata</name>
    <name type="common">Sword bean</name>
    <name type="synonym">Dolichos gladiatus</name>
    <dbReference type="NCBI Taxonomy" id="3824"/>
    <lineage>
        <taxon>Eukaryota</taxon>
        <taxon>Viridiplantae</taxon>
        <taxon>Streptophyta</taxon>
        <taxon>Embryophyta</taxon>
        <taxon>Tracheophyta</taxon>
        <taxon>Spermatophyta</taxon>
        <taxon>Magnoliopsida</taxon>
        <taxon>eudicotyledons</taxon>
        <taxon>Gunneridae</taxon>
        <taxon>Pentapetalae</taxon>
        <taxon>rosids</taxon>
        <taxon>fabids</taxon>
        <taxon>Fabales</taxon>
        <taxon>Fabaceae</taxon>
        <taxon>Papilionoideae</taxon>
        <taxon>50 kb inversion clade</taxon>
        <taxon>NPAAA clade</taxon>
        <taxon>indigoferoid/millettioid clade</taxon>
        <taxon>Phaseoleae</taxon>
        <taxon>Canavalia</taxon>
    </lineage>
</organism>